<feature type="chain" id="PRO_5011458952" description="Ig-like domain (Group 3)" evidence="1">
    <location>
        <begin position="29"/>
        <end position="289"/>
    </location>
</feature>
<dbReference type="AlphaFoldDB" id="A0A1I4C4E8"/>
<reference evidence="2 3" key="1">
    <citation type="submission" date="2016-10" db="EMBL/GenBank/DDBJ databases">
        <authorList>
            <person name="de Groot N.N."/>
        </authorList>
    </citation>
    <scope>NUCLEOTIDE SEQUENCE [LARGE SCALE GENOMIC DNA]</scope>
    <source>
        <strain evidence="2 3">DSM 45317</strain>
    </source>
</reference>
<proteinExistence type="predicted"/>
<organism evidence="2 3">
    <name type="scientific">Geodermatophilus ruber</name>
    <dbReference type="NCBI Taxonomy" id="504800"/>
    <lineage>
        <taxon>Bacteria</taxon>
        <taxon>Bacillati</taxon>
        <taxon>Actinomycetota</taxon>
        <taxon>Actinomycetes</taxon>
        <taxon>Geodermatophilales</taxon>
        <taxon>Geodermatophilaceae</taxon>
        <taxon>Geodermatophilus</taxon>
    </lineage>
</organism>
<evidence type="ECO:0008006" key="4">
    <source>
        <dbReference type="Google" id="ProtNLM"/>
    </source>
</evidence>
<dbReference type="EMBL" id="FOSW01000003">
    <property type="protein sequence ID" value="SFK75962.1"/>
    <property type="molecule type" value="Genomic_DNA"/>
</dbReference>
<dbReference type="Gene3D" id="2.60.120.380">
    <property type="match status" value="1"/>
</dbReference>
<sequence length="289" mass="29670">MRTPRFLIVLAAAATAAGAGVVALPAQAAVPAECAPDPWEPDGDFGFSAGVAAPVTVGSTVTRAICQAPNPFPRTTAGQDFDFFRFTTTGGKSYTGEITAAGSALGLGGQGGLQIGGLYRVNADGSGTSINNVTMANSFERFTTDVLPAGEYGFLTYTPDNQVYTGNVLDIRTVSGADGAYSVKVSESAVSVPTVASVTLRSNSVRYGSTVTGTVTMSGPAPEGGMFLFSESSSRLTANPSSPYLPAGARTVAFTVTTTSQRPSRDMQVTISFNTTTGTPKSVVLTVRR</sequence>
<dbReference type="InParanoid" id="A0A1I4C4E8"/>
<protein>
    <recommendedName>
        <fullName evidence="4">Ig-like domain (Group 3)</fullName>
    </recommendedName>
</protein>
<keyword evidence="1" id="KW-0732">Signal</keyword>
<dbReference type="RefSeq" id="WP_091322534.1">
    <property type="nucleotide sequence ID" value="NZ_FOSW01000003.1"/>
</dbReference>
<accession>A0A1I4C4E8</accession>
<evidence type="ECO:0000256" key="1">
    <source>
        <dbReference type="SAM" id="SignalP"/>
    </source>
</evidence>
<dbReference type="Proteomes" id="UP000199152">
    <property type="component" value="Unassembled WGS sequence"/>
</dbReference>
<gene>
    <name evidence="2" type="ORF">SAMN04488085_103338</name>
</gene>
<keyword evidence="3" id="KW-1185">Reference proteome</keyword>
<feature type="signal peptide" evidence="1">
    <location>
        <begin position="1"/>
        <end position="28"/>
    </location>
</feature>
<evidence type="ECO:0000313" key="3">
    <source>
        <dbReference type="Proteomes" id="UP000199152"/>
    </source>
</evidence>
<evidence type="ECO:0000313" key="2">
    <source>
        <dbReference type="EMBL" id="SFK75962.1"/>
    </source>
</evidence>
<name>A0A1I4C4E8_9ACTN</name>